<dbReference type="GO" id="GO:0006508">
    <property type="term" value="P:proteolysis"/>
    <property type="evidence" value="ECO:0007669"/>
    <property type="project" value="UniProtKB-KW"/>
</dbReference>
<comment type="similarity">
    <text evidence="1">Belongs to the peptidase S1 family.</text>
</comment>
<dbReference type="GO" id="GO:0004252">
    <property type="term" value="F:serine-type endopeptidase activity"/>
    <property type="evidence" value="ECO:0007669"/>
    <property type="project" value="InterPro"/>
</dbReference>
<evidence type="ECO:0000313" key="9">
    <source>
        <dbReference type="Proteomes" id="UP000199323"/>
    </source>
</evidence>
<dbReference type="SUPFAM" id="SSF50494">
    <property type="entry name" value="Trypsin-like serine proteases"/>
    <property type="match status" value="1"/>
</dbReference>
<dbReference type="CDD" id="cd21112">
    <property type="entry name" value="alphaLP-like"/>
    <property type="match status" value="1"/>
</dbReference>
<evidence type="ECO:0000256" key="6">
    <source>
        <dbReference type="PIRSR" id="PIRSR001134-2"/>
    </source>
</evidence>
<evidence type="ECO:0000256" key="3">
    <source>
        <dbReference type="ARBA" id="ARBA00022801"/>
    </source>
</evidence>
<feature type="signal peptide" evidence="7">
    <location>
        <begin position="1"/>
        <end position="34"/>
    </location>
</feature>
<dbReference type="PIRSF" id="PIRSF001134">
    <property type="entry name" value="Streptogrisin"/>
    <property type="match status" value="1"/>
</dbReference>
<feature type="disulfide bond" evidence="6">
    <location>
        <begin position="143"/>
        <end position="153"/>
    </location>
</feature>
<dbReference type="EMBL" id="FONG01000010">
    <property type="protein sequence ID" value="SFF23475.1"/>
    <property type="molecule type" value="Genomic_DNA"/>
</dbReference>
<evidence type="ECO:0000256" key="1">
    <source>
        <dbReference type="ARBA" id="ARBA00007664"/>
    </source>
</evidence>
<accession>A0A1I2H085</accession>
<sequence length="229" mass="23051">MRTPPTSVRRVLRSLPAVLAALIGLTVSAGGASAAAPTTAVRGGDVIYSDSATCTVGFNVRAGSSLYGLLAGHCVSGHTTWYADAALTVPVGTTSAVSFPTNDFALVRWTSTTVSFPGELDLHDGRSVDITGAAQPVVGRAVCHVGRVSGVHCGTVLALNQTVTYPEGTVSGLFVSNACSESGDAGGPAYSGTLALGLIVGSSGTCATGGRTYYQPVVEALSMYGVSVY</sequence>
<feature type="chain" id="PRO_5011646965" evidence="7">
    <location>
        <begin position="35"/>
        <end position="229"/>
    </location>
</feature>
<name>A0A1I2H085_9ACTN</name>
<dbReference type="PRINTS" id="PR00861">
    <property type="entry name" value="ALYTICPTASE"/>
</dbReference>
<gene>
    <name evidence="8" type="ORF">SAMN05216251_11019</name>
</gene>
<evidence type="ECO:0000256" key="5">
    <source>
        <dbReference type="ARBA" id="ARBA00023157"/>
    </source>
</evidence>
<proteinExistence type="inferred from homology"/>
<dbReference type="STRING" id="380248.SAMN05216251_11019"/>
<evidence type="ECO:0000256" key="2">
    <source>
        <dbReference type="ARBA" id="ARBA00022670"/>
    </source>
</evidence>
<evidence type="ECO:0000256" key="7">
    <source>
        <dbReference type="SAM" id="SignalP"/>
    </source>
</evidence>
<keyword evidence="3" id="KW-0378">Hydrolase</keyword>
<reference evidence="8 9" key="1">
    <citation type="submission" date="2016-10" db="EMBL/GenBank/DDBJ databases">
        <authorList>
            <person name="de Groot N.N."/>
        </authorList>
    </citation>
    <scope>NUCLEOTIDE SEQUENCE [LARGE SCALE GENOMIC DNA]</scope>
    <source>
        <strain evidence="8 9">CGMCC 4.3510</strain>
    </source>
</reference>
<dbReference type="InterPro" id="IPR009003">
    <property type="entry name" value="Peptidase_S1_PA"/>
</dbReference>
<evidence type="ECO:0000313" key="8">
    <source>
        <dbReference type="EMBL" id="SFF23475.1"/>
    </source>
</evidence>
<feature type="disulfide bond" evidence="6">
    <location>
        <begin position="179"/>
        <end position="206"/>
    </location>
</feature>
<protein>
    <submittedName>
        <fullName evidence="8">Streptogrisin B</fullName>
    </submittedName>
</protein>
<dbReference type="InterPro" id="IPR043504">
    <property type="entry name" value="Peptidase_S1_PA_chymotrypsin"/>
</dbReference>
<dbReference type="Proteomes" id="UP000199323">
    <property type="component" value="Unassembled WGS sequence"/>
</dbReference>
<keyword evidence="4" id="KW-0720">Serine protease</keyword>
<dbReference type="AlphaFoldDB" id="A0A1I2H085"/>
<keyword evidence="7" id="KW-0732">Signal</keyword>
<dbReference type="Gene3D" id="2.40.10.10">
    <property type="entry name" value="Trypsin-like serine proteases"/>
    <property type="match status" value="2"/>
</dbReference>
<evidence type="ECO:0000256" key="4">
    <source>
        <dbReference type="ARBA" id="ARBA00022825"/>
    </source>
</evidence>
<dbReference type="InterPro" id="IPR001316">
    <property type="entry name" value="Pept_S1A_streptogrisin"/>
</dbReference>
<dbReference type="OrthoDB" id="8781117at2"/>
<keyword evidence="5 6" id="KW-1015">Disulfide bond</keyword>
<organism evidence="8 9">
    <name type="scientific">Actinacidiphila alni</name>
    <dbReference type="NCBI Taxonomy" id="380248"/>
    <lineage>
        <taxon>Bacteria</taxon>
        <taxon>Bacillati</taxon>
        <taxon>Actinomycetota</taxon>
        <taxon>Actinomycetes</taxon>
        <taxon>Kitasatosporales</taxon>
        <taxon>Streptomycetaceae</taxon>
        <taxon>Actinacidiphila</taxon>
    </lineage>
</organism>
<keyword evidence="9" id="KW-1185">Reference proteome</keyword>
<feature type="disulfide bond" evidence="6">
    <location>
        <begin position="54"/>
        <end position="74"/>
    </location>
</feature>
<keyword evidence="2" id="KW-0645">Protease</keyword>